<dbReference type="Gene3D" id="3.40.30.10">
    <property type="entry name" value="Glutaredoxin"/>
    <property type="match status" value="1"/>
</dbReference>
<dbReference type="SUPFAM" id="SSF52833">
    <property type="entry name" value="Thioredoxin-like"/>
    <property type="match status" value="1"/>
</dbReference>
<dbReference type="GO" id="GO:0016491">
    <property type="term" value="F:oxidoreductase activity"/>
    <property type="evidence" value="ECO:0007669"/>
    <property type="project" value="InterPro"/>
</dbReference>
<dbReference type="KEGG" id="cate:C2869_20995"/>
<dbReference type="InterPro" id="IPR013766">
    <property type="entry name" value="Thioredoxin_domain"/>
</dbReference>
<keyword evidence="1" id="KW-0732">Signal</keyword>
<dbReference type="AlphaFoldDB" id="A0A2S0VWX8"/>
<protein>
    <submittedName>
        <fullName evidence="3">Redoxin</fullName>
    </submittedName>
</protein>
<evidence type="ECO:0000256" key="1">
    <source>
        <dbReference type="SAM" id="SignalP"/>
    </source>
</evidence>
<evidence type="ECO:0000313" key="4">
    <source>
        <dbReference type="Proteomes" id="UP000244441"/>
    </source>
</evidence>
<dbReference type="PANTHER" id="PTHR42852:SF18">
    <property type="entry name" value="CHROMOSOME UNDETERMINED SCAFFOLD_47, WHOLE GENOME SHOTGUN SEQUENCE"/>
    <property type="match status" value="1"/>
</dbReference>
<proteinExistence type="predicted"/>
<dbReference type="PROSITE" id="PS51352">
    <property type="entry name" value="THIOREDOXIN_2"/>
    <property type="match status" value="1"/>
</dbReference>
<evidence type="ECO:0000313" key="3">
    <source>
        <dbReference type="EMBL" id="AWB68719.1"/>
    </source>
</evidence>
<dbReference type="InterPro" id="IPR050553">
    <property type="entry name" value="Thioredoxin_ResA/DsbE_sf"/>
</dbReference>
<gene>
    <name evidence="3" type="ORF">C2869_20995</name>
</gene>
<dbReference type="CDD" id="cd02966">
    <property type="entry name" value="TlpA_like_family"/>
    <property type="match status" value="1"/>
</dbReference>
<dbReference type="PANTHER" id="PTHR42852">
    <property type="entry name" value="THIOL:DISULFIDE INTERCHANGE PROTEIN DSBE"/>
    <property type="match status" value="1"/>
</dbReference>
<sequence>MLLFNCVIFLNRFILLNKLKNLSKLGAIVIFCLVGSAQAKQAPPINLPSLTHGQLTSLAQFKGKIVYLDFWASWCGPCKKSFPFMQELQQKYQDKGVEVVAISVDEVKDDAETFLKQQQADFTLLHDQNGKAASAFNVMAMPTSFLINSDGKIVATHLGFKSKTKDKIVKQINALVRQ</sequence>
<dbReference type="Proteomes" id="UP000244441">
    <property type="component" value="Chromosome"/>
</dbReference>
<evidence type="ECO:0000259" key="2">
    <source>
        <dbReference type="PROSITE" id="PS51352"/>
    </source>
</evidence>
<dbReference type="InterPro" id="IPR013740">
    <property type="entry name" value="Redoxin"/>
</dbReference>
<feature type="domain" description="Thioredoxin" evidence="2">
    <location>
        <begin position="36"/>
        <end position="177"/>
    </location>
</feature>
<reference evidence="3 4" key="1">
    <citation type="submission" date="2018-01" db="EMBL/GenBank/DDBJ databases">
        <title>Genome sequence of a Cantenovulum-like bacteria.</title>
        <authorList>
            <person name="Tan W.R."/>
            <person name="Lau N.-S."/>
            <person name="Go F."/>
            <person name="Amirul A.-A.A."/>
        </authorList>
    </citation>
    <scope>NUCLEOTIDE SEQUENCE [LARGE SCALE GENOMIC DNA]</scope>
    <source>
        <strain evidence="3 4">CCB-QB4</strain>
    </source>
</reference>
<feature type="signal peptide" evidence="1">
    <location>
        <begin position="1"/>
        <end position="39"/>
    </location>
</feature>
<dbReference type="Pfam" id="PF08534">
    <property type="entry name" value="Redoxin"/>
    <property type="match status" value="1"/>
</dbReference>
<feature type="chain" id="PRO_5015541703" evidence="1">
    <location>
        <begin position="40"/>
        <end position="178"/>
    </location>
</feature>
<organism evidence="3 4">
    <name type="scientific">Saccharobesus litoralis</name>
    <dbReference type="NCBI Taxonomy" id="2172099"/>
    <lineage>
        <taxon>Bacteria</taxon>
        <taxon>Pseudomonadati</taxon>
        <taxon>Pseudomonadota</taxon>
        <taxon>Gammaproteobacteria</taxon>
        <taxon>Alteromonadales</taxon>
        <taxon>Alteromonadaceae</taxon>
        <taxon>Saccharobesus</taxon>
    </lineage>
</organism>
<dbReference type="EMBL" id="CP026604">
    <property type="protein sequence ID" value="AWB68719.1"/>
    <property type="molecule type" value="Genomic_DNA"/>
</dbReference>
<dbReference type="InterPro" id="IPR036249">
    <property type="entry name" value="Thioredoxin-like_sf"/>
</dbReference>
<name>A0A2S0VWX8_9ALTE</name>
<keyword evidence="4" id="KW-1185">Reference proteome</keyword>
<accession>A0A2S0VWX8</accession>